<protein>
    <submittedName>
        <fullName evidence="2">Uncharacterized protein</fullName>
    </submittedName>
</protein>
<feature type="region of interest" description="Disordered" evidence="1">
    <location>
        <begin position="160"/>
        <end position="189"/>
    </location>
</feature>
<feature type="region of interest" description="Disordered" evidence="1">
    <location>
        <begin position="55"/>
        <end position="97"/>
    </location>
</feature>
<feature type="compositionally biased region" description="Basic and acidic residues" evidence="1">
    <location>
        <begin position="66"/>
        <end position="81"/>
    </location>
</feature>
<dbReference type="AlphaFoldDB" id="A0AAN7VU40"/>
<accession>A0AAN7VU40</accession>
<dbReference type="EMBL" id="JAVRQU010000018">
    <property type="protein sequence ID" value="KAK5692995.1"/>
    <property type="molecule type" value="Genomic_DNA"/>
</dbReference>
<feature type="region of interest" description="Disordered" evidence="1">
    <location>
        <begin position="260"/>
        <end position="360"/>
    </location>
</feature>
<reference evidence="2" key="1">
    <citation type="submission" date="2023-08" db="EMBL/GenBank/DDBJ databases">
        <title>Black Yeasts Isolated from many extreme environments.</title>
        <authorList>
            <person name="Coleine C."/>
            <person name="Stajich J.E."/>
            <person name="Selbmann L."/>
        </authorList>
    </citation>
    <scope>NUCLEOTIDE SEQUENCE</scope>
    <source>
        <strain evidence="2">CCFEE 5810</strain>
    </source>
</reference>
<name>A0AAN7VU40_9PEZI</name>
<evidence type="ECO:0000256" key="1">
    <source>
        <dbReference type="SAM" id="MobiDB-lite"/>
    </source>
</evidence>
<feature type="compositionally biased region" description="Acidic residues" evidence="1">
    <location>
        <begin position="325"/>
        <end position="338"/>
    </location>
</feature>
<evidence type="ECO:0000313" key="2">
    <source>
        <dbReference type="EMBL" id="KAK5692995.1"/>
    </source>
</evidence>
<proteinExistence type="predicted"/>
<feature type="compositionally biased region" description="Low complexity" evidence="1">
    <location>
        <begin position="307"/>
        <end position="317"/>
    </location>
</feature>
<sequence>MADDALRCLQAFLQSVPAWIADIESILAASQAQHETSLSKQQPAETALHEYASGLSAGSLPSTHQTQDRGEEERHKLKRSESQASLLRPQLPHMTVSDALRLSQRKRKTSSVCSGDQSGPCKYRSRAMTVVYYDGNTQKRFEKLVGDIGSGRNAVKKATMGTGVARLSRERSNSSSDGSSGGEDGEDTLDLKKLQYKTTRQHEAYIGPGSEAFDKIDKSLDLGQSLCERAAHQILRDGDCALELSNAKKHLADAKEAAEGALPHLEESAQQTLDRQRRHGERQRVKDNADEESKPISKPIEPVHDASPVPSLVSSRPSDAKLEVDLEADDEESDDDEGAFTPEAFRSGKFQIPRTRLMAH</sequence>
<evidence type="ECO:0000313" key="3">
    <source>
        <dbReference type="Proteomes" id="UP001310594"/>
    </source>
</evidence>
<organism evidence="2 3">
    <name type="scientific">Elasticomyces elasticus</name>
    <dbReference type="NCBI Taxonomy" id="574655"/>
    <lineage>
        <taxon>Eukaryota</taxon>
        <taxon>Fungi</taxon>
        <taxon>Dikarya</taxon>
        <taxon>Ascomycota</taxon>
        <taxon>Pezizomycotina</taxon>
        <taxon>Dothideomycetes</taxon>
        <taxon>Dothideomycetidae</taxon>
        <taxon>Mycosphaerellales</taxon>
        <taxon>Teratosphaeriaceae</taxon>
        <taxon>Elasticomyces</taxon>
    </lineage>
</organism>
<feature type="compositionally biased region" description="Basic and acidic residues" evidence="1">
    <location>
        <begin position="282"/>
        <end position="295"/>
    </location>
</feature>
<comment type="caution">
    <text evidence="2">The sequence shown here is derived from an EMBL/GenBank/DDBJ whole genome shotgun (WGS) entry which is preliminary data.</text>
</comment>
<dbReference type="Proteomes" id="UP001310594">
    <property type="component" value="Unassembled WGS sequence"/>
</dbReference>
<gene>
    <name evidence="2" type="ORF">LTR97_010471</name>
</gene>